<dbReference type="InterPro" id="IPR047243">
    <property type="entry name" value="RING-H2_BRAP2"/>
</dbReference>
<dbReference type="GeneID" id="106805377"/>
<dbReference type="InterPro" id="IPR011422">
    <property type="entry name" value="BRAP2/ETP1_RRM"/>
</dbReference>
<dbReference type="SMART" id="SM00184">
    <property type="entry name" value="RING"/>
    <property type="match status" value="1"/>
</dbReference>
<evidence type="ECO:0000259" key="8">
    <source>
        <dbReference type="PROSITE" id="PS50271"/>
    </source>
</evidence>
<dbReference type="PANTHER" id="PTHR24007">
    <property type="entry name" value="BRCA1-ASSOCIATED PROTEIN"/>
    <property type="match status" value="1"/>
</dbReference>
<dbReference type="PROSITE" id="PS50089">
    <property type="entry name" value="ZF_RING_2"/>
    <property type="match status" value="1"/>
</dbReference>
<dbReference type="InterPro" id="IPR034932">
    <property type="entry name" value="BRAP2_RRM"/>
</dbReference>
<dbReference type="Pfam" id="PF13639">
    <property type="entry name" value="zf-RING_2"/>
    <property type="match status" value="1"/>
</dbReference>
<dbReference type="CDD" id="cd12718">
    <property type="entry name" value="RRM_BRAP2"/>
    <property type="match status" value="1"/>
</dbReference>
<dbReference type="Gene3D" id="3.30.40.10">
    <property type="entry name" value="Zinc/RING finger domain, C3HC4 (zinc finger)"/>
    <property type="match status" value="2"/>
</dbReference>
<dbReference type="PANTHER" id="PTHR24007:SF7">
    <property type="entry name" value="BRCA1-ASSOCIATED PROTEIN"/>
    <property type="match status" value="1"/>
</dbReference>
<keyword evidence="1" id="KW-0479">Metal-binding</keyword>
<evidence type="ECO:0000259" key="7">
    <source>
        <dbReference type="PROSITE" id="PS50089"/>
    </source>
</evidence>
<dbReference type="SMART" id="SM00290">
    <property type="entry name" value="ZnF_UBP"/>
    <property type="match status" value="1"/>
</dbReference>
<dbReference type="InterPro" id="IPR001841">
    <property type="entry name" value="Znf_RING"/>
</dbReference>
<accession>A0ABM1DR55</accession>
<keyword evidence="9" id="KW-1185">Reference proteome</keyword>
<feature type="domain" description="UBP-type" evidence="8">
    <location>
        <begin position="372"/>
        <end position="464"/>
    </location>
</feature>
<dbReference type="RefSeq" id="XP_014662426.1">
    <property type="nucleotide sequence ID" value="XM_014806940.1"/>
</dbReference>
<evidence type="ECO:0000313" key="10">
    <source>
        <dbReference type="RefSeq" id="XP_014662426.1"/>
    </source>
</evidence>
<evidence type="ECO:0000256" key="2">
    <source>
        <dbReference type="ARBA" id="ARBA00022771"/>
    </source>
</evidence>
<gene>
    <name evidence="10" type="primary">LOC106805377</name>
</gene>
<keyword evidence="3" id="KW-0862">Zinc</keyword>
<evidence type="ECO:0000256" key="1">
    <source>
        <dbReference type="ARBA" id="ARBA00022723"/>
    </source>
</evidence>
<proteinExistence type="predicted"/>
<dbReference type="SUPFAM" id="SSF57850">
    <property type="entry name" value="RING/U-box"/>
    <property type="match status" value="2"/>
</dbReference>
<keyword evidence="5" id="KW-0175">Coiled coil</keyword>
<feature type="region of interest" description="Disordered" evidence="6">
    <location>
        <begin position="140"/>
        <end position="189"/>
    </location>
</feature>
<name>A0ABM1DR55_PRICU</name>
<evidence type="ECO:0000256" key="3">
    <source>
        <dbReference type="ARBA" id="ARBA00022833"/>
    </source>
</evidence>
<feature type="compositionally biased region" description="Basic and acidic residues" evidence="6">
    <location>
        <begin position="622"/>
        <end position="633"/>
    </location>
</feature>
<dbReference type="Proteomes" id="UP000695022">
    <property type="component" value="Unplaced"/>
</dbReference>
<dbReference type="Pfam" id="PF07576">
    <property type="entry name" value="BRAP2"/>
    <property type="match status" value="1"/>
</dbReference>
<evidence type="ECO:0000256" key="6">
    <source>
        <dbReference type="SAM" id="MobiDB-lite"/>
    </source>
</evidence>
<feature type="domain" description="RING-type" evidence="7">
    <location>
        <begin position="335"/>
        <end position="375"/>
    </location>
</feature>
<evidence type="ECO:0000313" key="9">
    <source>
        <dbReference type="Proteomes" id="UP000695022"/>
    </source>
</evidence>
<feature type="coiled-coil region" evidence="5">
    <location>
        <begin position="510"/>
        <end position="579"/>
    </location>
</feature>
<sequence>MLISLVVLKFEIDDDYSLSDTYSYTALKYVMAQTEGAVSSTSPSGESSEPHLQAFTYADVVSETKLTAERLKALRGKRDMQEISIETVYEEGVATDSDGAPAAIATPLEDATEISEHGSITDDVQVAAGADNLDAWKVVNRGPVPDFRPQRKQSCEQLMSSELSRASSEETTHSSRPSSGKSRHGSDSPTARLLPAKIPFYSGNPAVEVTKGILHLFKENQLISLKDEVARSEMVCMLAVPAFLSAHDILQFTAPVRPNIQYIRIIRNQTPNEYMVLVKFHHQSHADEFYKTFSGIPFNSLEPDRCHLVYVSKVEIQSSQDANVLEPGLTELPTCPVCLERMDESVNGILTILCNHSFHDGCLFKWSDSTCPVCRYTQTPEQVADNNCFQCGHKEDLWLCLICGHVGCGRYAQAHAFRHFGETQHTYSMQLGANRVWDYVGDNYVHRLLQNKTDGKLVQYEARGESDLQDEKLDSITLEYTYLLTSQLESQRLYFEDKMSLIERDAYDRIAELESRAKSVVEECEKLQQRVNTLSKEKQGLDKKNTNLLTKFNKVMAELQEEKEMNKFLRENQQQWQDKVTRLDYQMRSMSLERDTEIADLKEQLRDVMFYLEAQDKIKQVPEDARHDIEDGHVTVGAAAPSPSQGSSRRGRRKK</sequence>
<protein>
    <submittedName>
        <fullName evidence="10">BRCA1-associated protein-like</fullName>
    </submittedName>
</protein>
<keyword evidence="2 4" id="KW-0863">Zinc-finger</keyword>
<dbReference type="Pfam" id="PF02148">
    <property type="entry name" value="zf-UBP"/>
    <property type="match status" value="1"/>
</dbReference>
<organism evidence="9 10">
    <name type="scientific">Priapulus caudatus</name>
    <name type="common">Priapulid worm</name>
    <dbReference type="NCBI Taxonomy" id="37621"/>
    <lineage>
        <taxon>Eukaryota</taxon>
        <taxon>Metazoa</taxon>
        <taxon>Ecdysozoa</taxon>
        <taxon>Scalidophora</taxon>
        <taxon>Priapulida</taxon>
        <taxon>Priapulimorpha</taxon>
        <taxon>Priapulimorphida</taxon>
        <taxon>Priapulidae</taxon>
        <taxon>Priapulus</taxon>
    </lineage>
</organism>
<evidence type="ECO:0000256" key="4">
    <source>
        <dbReference type="PROSITE-ProRule" id="PRU00502"/>
    </source>
</evidence>
<feature type="compositionally biased region" description="Low complexity" evidence="6">
    <location>
        <begin position="637"/>
        <end position="648"/>
    </location>
</feature>
<dbReference type="InterPro" id="IPR013083">
    <property type="entry name" value="Znf_RING/FYVE/PHD"/>
</dbReference>
<reference evidence="10" key="1">
    <citation type="submission" date="2025-08" db="UniProtKB">
        <authorList>
            <consortium name="RefSeq"/>
        </authorList>
    </citation>
    <scope>IDENTIFICATION</scope>
</reference>
<dbReference type="CDD" id="cd16457">
    <property type="entry name" value="RING-H2_BRAP2"/>
    <property type="match status" value="1"/>
</dbReference>
<evidence type="ECO:0000256" key="5">
    <source>
        <dbReference type="SAM" id="Coils"/>
    </source>
</evidence>
<dbReference type="PROSITE" id="PS50271">
    <property type="entry name" value="ZF_UBP"/>
    <property type="match status" value="1"/>
</dbReference>
<dbReference type="InterPro" id="IPR001607">
    <property type="entry name" value="Znf_UBP"/>
</dbReference>
<feature type="compositionally biased region" description="Polar residues" evidence="6">
    <location>
        <begin position="155"/>
        <end position="166"/>
    </location>
</feature>
<feature type="region of interest" description="Disordered" evidence="6">
    <location>
        <begin position="622"/>
        <end position="655"/>
    </location>
</feature>